<dbReference type="Proteomes" id="UP001054889">
    <property type="component" value="Unassembled WGS sequence"/>
</dbReference>
<dbReference type="PANTHER" id="PTHR19338">
    <property type="entry name" value="TRANSLOCASE OF INNER MITOCHONDRIAL MEMBRANE 13 HOMOLOG"/>
    <property type="match status" value="1"/>
</dbReference>
<gene>
    <name evidence="7" type="primary">ga29299</name>
    <name evidence="7" type="ORF">PR202_ga29299</name>
</gene>
<keyword evidence="8" id="KW-1185">Reference proteome</keyword>
<accession>A0AAV5DLS3</accession>
<reference evidence="7" key="1">
    <citation type="journal article" date="2018" name="DNA Res.">
        <title>Multiple hybrid de novo genome assembly of finger millet, an orphan allotetraploid crop.</title>
        <authorList>
            <person name="Hatakeyama M."/>
            <person name="Aluri S."/>
            <person name="Balachadran M.T."/>
            <person name="Sivarajan S.R."/>
            <person name="Patrignani A."/>
            <person name="Gruter S."/>
            <person name="Poveda L."/>
            <person name="Shimizu-Inatsugi R."/>
            <person name="Baeten J."/>
            <person name="Francoijs K.J."/>
            <person name="Nataraja K.N."/>
            <person name="Reddy Y.A.N."/>
            <person name="Phadnis S."/>
            <person name="Ravikumar R.L."/>
            <person name="Schlapbach R."/>
            <person name="Sreeman S.M."/>
            <person name="Shimizu K.K."/>
        </authorList>
    </citation>
    <scope>NUCLEOTIDE SEQUENCE</scope>
</reference>
<evidence type="ECO:0000256" key="3">
    <source>
        <dbReference type="ARBA" id="ARBA00022737"/>
    </source>
</evidence>
<comment type="similarity">
    <text evidence="1">Belongs to the disease resistance NB-LRR family.</text>
</comment>
<keyword evidence="5" id="KW-0611">Plant defense</keyword>
<organism evidence="7 8">
    <name type="scientific">Eleusine coracana subsp. coracana</name>
    <dbReference type="NCBI Taxonomy" id="191504"/>
    <lineage>
        <taxon>Eukaryota</taxon>
        <taxon>Viridiplantae</taxon>
        <taxon>Streptophyta</taxon>
        <taxon>Embryophyta</taxon>
        <taxon>Tracheophyta</taxon>
        <taxon>Spermatophyta</taxon>
        <taxon>Magnoliopsida</taxon>
        <taxon>Liliopsida</taxon>
        <taxon>Poales</taxon>
        <taxon>Poaceae</taxon>
        <taxon>PACMAD clade</taxon>
        <taxon>Chloridoideae</taxon>
        <taxon>Cynodonteae</taxon>
        <taxon>Eleusininae</taxon>
        <taxon>Eleusine</taxon>
    </lineage>
</organism>
<dbReference type="InterPro" id="IPR041118">
    <property type="entry name" value="Rx_N"/>
</dbReference>
<comment type="caution">
    <text evidence="7">The sequence shown here is derived from an EMBL/GenBank/DDBJ whole genome shotgun (WGS) entry which is preliminary data.</text>
</comment>
<feature type="domain" description="Disease resistance N-terminal" evidence="6">
    <location>
        <begin position="13"/>
        <end position="78"/>
    </location>
</feature>
<dbReference type="Pfam" id="PF18052">
    <property type="entry name" value="Rx_N"/>
    <property type="match status" value="1"/>
</dbReference>
<name>A0AAV5DLS3_ELECO</name>
<dbReference type="AlphaFoldDB" id="A0AAV5DLS3"/>
<evidence type="ECO:0000256" key="1">
    <source>
        <dbReference type="ARBA" id="ARBA00008894"/>
    </source>
</evidence>
<dbReference type="GO" id="GO:0000166">
    <property type="term" value="F:nucleotide binding"/>
    <property type="evidence" value="ECO:0007669"/>
    <property type="project" value="UniProtKB-KW"/>
</dbReference>
<keyword evidence="3" id="KW-0677">Repeat</keyword>
<dbReference type="PANTHER" id="PTHR19338:SF55">
    <property type="entry name" value="OS03G0422900 PROTEIN"/>
    <property type="match status" value="1"/>
</dbReference>
<dbReference type="EMBL" id="BQKI01000018">
    <property type="protein sequence ID" value="GJN11130.1"/>
    <property type="molecule type" value="Genomic_DNA"/>
</dbReference>
<evidence type="ECO:0000256" key="4">
    <source>
        <dbReference type="ARBA" id="ARBA00022741"/>
    </source>
</evidence>
<sequence>MEPTVVSVAEGTIQPLLGKLGTVLVQETELLGSVQDGVQYLKDELENMTAFLQDFAERNEHRKQVKIWMKQVREIAFEYMMLRIVLMNSDTSLEIIVITVPGALPLYTRPLIYCIP</sequence>
<reference evidence="7" key="2">
    <citation type="submission" date="2021-12" db="EMBL/GenBank/DDBJ databases">
        <title>Resequencing data analysis of finger millet.</title>
        <authorList>
            <person name="Hatakeyama M."/>
            <person name="Aluri S."/>
            <person name="Balachadran M.T."/>
            <person name="Sivarajan S.R."/>
            <person name="Poveda L."/>
            <person name="Shimizu-Inatsugi R."/>
            <person name="Schlapbach R."/>
            <person name="Sreeman S.M."/>
            <person name="Shimizu K.K."/>
        </authorList>
    </citation>
    <scope>NUCLEOTIDE SEQUENCE</scope>
</reference>
<evidence type="ECO:0000256" key="5">
    <source>
        <dbReference type="ARBA" id="ARBA00022821"/>
    </source>
</evidence>
<dbReference type="CDD" id="cd14798">
    <property type="entry name" value="RX-CC_like"/>
    <property type="match status" value="1"/>
</dbReference>
<keyword evidence="4" id="KW-0547">Nucleotide-binding</keyword>
<dbReference type="Gene3D" id="1.20.5.4130">
    <property type="match status" value="1"/>
</dbReference>
<dbReference type="GO" id="GO:0006952">
    <property type="term" value="P:defense response"/>
    <property type="evidence" value="ECO:0007669"/>
    <property type="project" value="UniProtKB-KW"/>
</dbReference>
<proteinExistence type="inferred from homology"/>
<evidence type="ECO:0000313" key="7">
    <source>
        <dbReference type="EMBL" id="GJN11130.1"/>
    </source>
</evidence>
<evidence type="ECO:0000256" key="2">
    <source>
        <dbReference type="ARBA" id="ARBA00022614"/>
    </source>
</evidence>
<protein>
    <recommendedName>
        <fullName evidence="6">Disease resistance N-terminal domain-containing protein</fullName>
    </recommendedName>
</protein>
<dbReference type="InterPro" id="IPR038005">
    <property type="entry name" value="RX-like_CC"/>
</dbReference>
<evidence type="ECO:0000259" key="6">
    <source>
        <dbReference type="Pfam" id="PF18052"/>
    </source>
</evidence>
<keyword evidence="2" id="KW-0433">Leucine-rich repeat</keyword>
<evidence type="ECO:0000313" key="8">
    <source>
        <dbReference type="Proteomes" id="UP001054889"/>
    </source>
</evidence>